<dbReference type="Gene3D" id="2.30.40.10">
    <property type="entry name" value="Urease, subunit C, domain 1"/>
    <property type="match status" value="1"/>
</dbReference>
<dbReference type="Gene3D" id="3.20.20.140">
    <property type="entry name" value="Metal-dependent hydrolases"/>
    <property type="match status" value="1"/>
</dbReference>
<feature type="domain" description="Amidohydrolase-related" evidence="1">
    <location>
        <begin position="2"/>
        <end position="216"/>
    </location>
</feature>
<sequence>MVHVRSKNDLVEAVEAGADCIEHIFQPETPESLREAEDAADLMAKHGVFWCPTLTTYEQISSAGSIPYLERLLEDGIITAAEMTATRANPFYHQGFPRVSAGEALARLDYGTKTLRLFADRGVRIVAGSDVAIAMSRPGALLRELQLFVQAGLDAAAVIRSATVNAADRLGLPTEGSDFRAGAVADAILVNANPLASIDALVRSRHIVKVFKAGVPVDRV</sequence>
<dbReference type="Pfam" id="PF01979">
    <property type="entry name" value="Amidohydro_1"/>
    <property type="match status" value="1"/>
</dbReference>
<dbReference type="GO" id="GO:0016810">
    <property type="term" value="F:hydrolase activity, acting on carbon-nitrogen (but not peptide) bonds"/>
    <property type="evidence" value="ECO:0007669"/>
    <property type="project" value="InterPro"/>
</dbReference>
<organism evidence="2 3">
    <name type="scientific">Microdochium trichocladiopsis</name>
    <dbReference type="NCBI Taxonomy" id="1682393"/>
    <lineage>
        <taxon>Eukaryota</taxon>
        <taxon>Fungi</taxon>
        <taxon>Dikarya</taxon>
        <taxon>Ascomycota</taxon>
        <taxon>Pezizomycotina</taxon>
        <taxon>Sordariomycetes</taxon>
        <taxon>Xylariomycetidae</taxon>
        <taxon>Xylariales</taxon>
        <taxon>Microdochiaceae</taxon>
        <taxon>Microdochium</taxon>
    </lineage>
</organism>
<dbReference type="Proteomes" id="UP000756346">
    <property type="component" value="Unassembled WGS sequence"/>
</dbReference>
<name>A0A9P8YFT8_9PEZI</name>
<dbReference type="InterPro" id="IPR006680">
    <property type="entry name" value="Amidohydro-rel"/>
</dbReference>
<dbReference type="PANTHER" id="PTHR43135:SF3">
    <property type="entry name" value="ALPHA-D-RIBOSE 1-METHYLPHOSPHONATE 5-TRIPHOSPHATE DIPHOSPHATASE"/>
    <property type="match status" value="1"/>
</dbReference>
<comment type="caution">
    <text evidence="2">The sequence shown here is derived from an EMBL/GenBank/DDBJ whole genome shotgun (WGS) entry which is preliminary data.</text>
</comment>
<dbReference type="EMBL" id="JAGTJQ010000001">
    <property type="protein sequence ID" value="KAH7039726.1"/>
    <property type="molecule type" value="Genomic_DNA"/>
</dbReference>
<dbReference type="GeneID" id="70181649"/>
<evidence type="ECO:0000313" key="2">
    <source>
        <dbReference type="EMBL" id="KAH7039726.1"/>
    </source>
</evidence>
<dbReference type="InterPro" id="IPR011059">
    <property type="entry name" value="Metal-dep_hydrolase_composite"/>
</dbReference>
<dbReference type="AlphaFoldDB" id="A0A9P8YFT8"/>
<keyword evidence="3" id="KW-1185">Reference proteome</keyword>
<dbReference type="InterPro" id="IPR032466">
    <property type="entry name" value="Metal_Hydrolase"/>
</dbReference>
<gene>
    <name evidence="2" type="ORF">B0I36DRAFT_309164</name>
</gene>
<reference evidence="2" key="1">
    <citation type="journal article" date="2021" name="Nat. Commun.">
        <title>Genetic determinants of endophytism in the Arabidopsis root mycobiome.</title>
        <authorList>
            <person name="Mesny F."/>
            <person name="Miyauchi S."/>
            <person name="Thiergart T."/>
            <person name="Pickel B."/>
            <person name="Atanasova L."/>
            <person name="Karlsson M."/>
            <person name="Huettel B."/>
            <person name="Barry K.W."/>
            <person name="Haridas S."/>
            <person name="Chen C."/>
            <person name="Bauer D."/>
            <person name="Andreopoulos W."/>
            <person name="Pangilinan J."/>
            <person name="LaButti K."/>
            <person name="Riley R."/>
            <person name="Lipzen A."/>
            <person name="Clum A."/>
            <person name="Drula E."/>
            <person name="Henrissat B."/>
            <person name="Kohler A."/>
            <person name="Grigoriev I.V."/>
            <person name="Martin F.M."/>
            <person name="Hacquard S."/>
        </authorList>
    </citation>
    <scope>NUCLEOTIDE SEQUENCE</scope>
    <source>
        <strain evidence="2">MPI-CAGE-CH-0230</strain>
    </source>
</reference>
<dbReference type="SUPFAM" id="SSF51556">
    <property type="entry name" value="Metallo-dependent hydrolases"/>
    <property type="match status" value="1"/>
</dbReference>
<dbReference type="PANTHER" id="PTHR43135">
    <property type="entry name" value="ALPHA-D-RIBOSE 1-METHYLPHOSPHONATE 5-TRIPHOSPHATE DIPHOSPHATASE"/>
    <property type="match status" value="1"/>
</dbReference>
<protein>
    <recommendedName>
        <fullName evidence="1">Amidohydrolase-related domain-containing protein</fullName>
    </recommendedName>
</protein>
<evidence type="ECO:0000313" key="3">
    <source>
        <dbReference type="Proteomes" id="UP000756346"/>
    </source>
</evidence>
<dbReference type="OrthoDB" id="194468at2759"/>
<dbReference type="RefSeq" id="XP_046017781.1">
    <property type="nucleotide sequence ID" value="XM_046152103.1"/>
</dbReference>
<proteinExistence type="predicted"/>
<accession>A0A9P8YFT8</accession>
<dbReference type="InterPro" id="IPR051781">
    <property type="entry name" value="Metallo-dep_Hydrolase"/>
</dbReference>
<evidence type="ECO:0000259" key="1">
    <source>
        <dbReference type="Pfam" id="PF01979"/>
    </source>
</evidence>